<dbReference type="RefSeq" id="WP_020096666.1">
    <property type="nucleotide sequence ID" value="NZ_JAUZVT010000002.1"/>
</dbReference>
<feature type="signal peptide" evidence="1">
    <location>
        <begin position="1"/>
        <end position="25"/>
    </location>
</feature>
<dbReference type="PROSITE" id="PS51257">
    <property type="entry name" value="PROKAR_LIPOPROTEIN"/>
    <property type="match status" value="1"/>
</dbReference>
<protein>
    <submittedName>
        <fullName evidence="2">Uncharacterized protein</fullName>
    </submittedName>
</protein>
<accession>A0ABU3GID1</accession>
<evidence type="ECO:0000313" key="2">
    <source>
        <dbReference type="EMBL" id="MDT3330442.1"/>
    </source>
</evidence>
<organism evidence="2 3">
    <name type="scientific">Microbacterium aquilitoris</name>
    <dbReference type="NCBI Taxonomy" id="3067307"/>
    <lineage>
        <taxon>Bacteria</taxon>
        <taxon>Bacillati</taxon>
        <taxon>Actinomycetota</taxon>
        <taxon>Actinomycetes</taxon>
        <taxon>Micrococcales</taxon>
        <taxon>Microbacteriaceae</taxon>
        <taxon>Microbacterium</taxon>
    </lineage>
</organism>
<evidence type="ECO:0000313" key="3">
    <source>
        <dbReference type="Proteomes" id="UP001262835"/>
    </source>
</evidence>
<dbReference type="EMBL" id="JAUZVT010000002">
    <property type="protein sequence ID" value="MDT3330442.1"/>
    <property type="molecule type" value="Genomic_DNA"/>
</dbReference>
<reference evidence="2 3" key="1">
    <citation type="submission" date="2023-08" db="EMBL/GenBank/DDBJ databases">
        <title>Microbacterium aquilitoris sp. nov. and Microbacterium gwkjibeachense sp. nov., isolated from beach.</title>
        <authorList>
            <person name="Lee S.D."/>
            <person name="Yang H."/>
            <person name="Kim I."/>
        </authorList>
    </citation>
    <scope>NUCLEOTIDE SEQUENCE [LARGE SCALE GENOMIC DNA]</scope>
    <source>
        <strain evidence="2 3">KSW-18</strain>
    </source>
</reference>
<name>A0ABU3GID1_9MICO</name>
<sequence length="142" mass="13882">MSASRPARAAGTLLVAAAIAAIAVACTPAAPRHDTQTVAAACATLSGAVDGAMTDFAEADAADPAAAATATAAVRTTLRQVSGSIDNARVEAIVADLRAGFDVLADASADAAAGDLDGATGLADATDRIRTAVSDYHDLCGR</sequence>
<keyword evidence="3" id="KW-1185">Reference proteome</keyword>
<gene>
    <name evidence="2" type="ORF">Q9S78_07150</name>
</gene>
<proteinExistence type="predicted"/>
<dbReference type="Proteomes" id="UP001262835">
    <property type="component" value="Unassembled WGS sequence"/>
</dbReference>
<evidence type="ECO:0000256" key="1">
    <source>
        <dbReference type="SAM" id="SignalP"/>
    </source>
</evidence>
<keyword evidence="1" id="KW-0732">Signal</keyword>
<comment type="caution">
    <text evidence="2">The sequence shown here is derived from an EMBL/GenBank/DDBJ whole genome shotgun (WGS) entry which is preliminary data.</text>
</comment>
<feature type="chain" id="PRO_5046550727" evidence="1">
    <location>
        <begin position="26"/>
        <end position="142"/>
    </location>
</feature>